<dbReference type="Proteomes" id="UP000215145">
    <property type="component" value="Unassembled WGS sequence"/>
</dbReference>
<feature type="chain" id="PRO_5013234683" description="DUF6973 domain-containing protein" evidence="1">
    <location>
        <begin position="26"/>
        <end position="139"/>
    </location>
</feature>
<keyword evidence="4" id="KW-1185">Reference proteome</keyword>
<dbReference type="Pfam" id="PF22322">
    <property type="entry name" value="DUF6973"/>
    <property type="match status" value="1"/>
</dbReference>
<name>A0A229NY42_9BACL</name>
<dbReference type="RefSeq" id="WP_089525487.1">
    <property type="nucleotide sequence ID" value="NZ_NMUQ01000002.1"/>
</dbReference>
<dbReference type="InterPro" id="IPR054246">
    <property type="entry name" value="DUF6973"/>
</dbReference>
<gene>
    <name evidence="3" type="ORF">CGZ75_17320</name>
</gene>
<sequence length="139" mass="15116">MKKRSLVASIAITTMLFVSTGTVFATDSTQKSTSVSGSAQEIVEQYPVYSMSVYEQIVEEVGQGLLTTDEQAGDIHEEHNPGTALANEMDVWNNAAGILIYTNHTGSTTESALITLIKTYLNIGNFKYIKNGFIAWTNA</sequence>
<organism evidence="3 4">
    <name type="scientific">Paenibacillus herberti</name>
    <dbReference type="NCBI Taxonomy" id="1619309"/>
    <lineage>
        <taxon>Bacteria</taxon>
        <taxon>Bacillati</taxon>
        <taxon>Bacillota</taxon>
        <taxon>Bacilli</taxon>
        <taxon>Bacillales</taxon>
        <taxon>Paenibacillaceae</taxon>
        <taxon>Paenibacillus</taxon>
    </lineage>
</organism>
<reference evidence="3 4" key="1">
    <citation type="submission" date="2017-07" db="EMBL/GenBank/DDBJ databases">
        <title>Paenibacillus herberti R33 genome sequencing and assembly.</title>
        <authorList>
            <person name="Su W."/>
        </authorList>
    </citation>
    <scope>NUCLEOTIDE SEQUENCE [LARGE SCALE GENOMIC DNA]</scope>
    <source>
        <strain evidence="3 4">R33</strain>
    </source>
</reference>
<proteinExistence type="predicted"/>
<evidence type="ECO:0000313" key="3">
    <source>
        <dbReference type="EMBL" id="OXM14671.1"/>
    </source>
</evidence>
<accession>A0A229NY42</accession>
<dbReference type="AlphaFoldDB" id="A0A229NY42"/>
<keyword evidence="1" id="KW-0732">Signal</keyword>
<feature type="domain" description="DUF6973" evidence="2">
    <location>
        <begin position="70"/>
        <end position="121"/>
    </location>
</feature>
<dbReference type="EMBL" id="NMUQ01000002">
    <property type="protein sequence ID" value="OXM14671.1"/>
    <property type="molecule type" value="Genomic_DNA"/>
</dbReference>
<evidence type="ECO:0000313" key="4">
    <source>
        <dbReference type="Proteomes" id="UP000215145"/>
    </source>
</evidence>
<comment type="caution">
    <text evidence="3">The sequence shown here is derived from an EMBL/GenBank/DDBJ whole genome shotgun (WGS) entry which is preliminary data.</text>
</comment>
<dbReference type="OrthoDB" id="1187707at2"/>
<feature type="signal peptide" evidence="1">
    <location>
        <begin position="1"/>
        <end position="25"/>
    </location>
</feature>
<protein>
    <recommendedName>
        <fullName evidence="2">DUF6973 domain-containing protein</fullName>
    </recommendedName>
</protein>
<evidence type="ECO:0000256" key="1">
    <source>
        <dbReference type="SAM" id="SignalP"/>
    </source>
</evidence>
<evidence type="ECO:0000259" key="2">
    <source>
        <dbReference type="Pfam" id="PF22322"/>
    </source>
</evidence>